<dbReference type="EC" id="2.4.2.7" evidence="6 11"/>
<evidence type="ECO:0000256" key="10">
    <source>
        <dbReference type="ARBA" id="ARBA00022726"/>
    </source>
</evidence>
<keyword evidence="7 11" id="KW-0963">Cytoplasm</keyword>
<keyword evidence="14" id="KW-1185">Reference proteome</keyword>
<dbReference type="SUPFAM" id="SSF53271">
    <property type="entry name" value="PRTase-like"/>
    <property type="match status" value="1"/>
</dbReference>
<gene>
    <name evidence="11" type="primary">apt</name>
    <name evidence="13" type="ORF">ACERK3_01940</name>
</gene>
<evidence type="ECO:0000256" key="5">
    <source>
        <dbReference type="ARBA" id="ARBA00008391"/>
    </source>
</evidence>
<dbReference type="Gene3D" id="3.40.50.2020">
    <property type="match status" value="1"/>
</dbReference>
<dbReference type="NCBIfam" id="NF002636">
    <property type="entry name" value="PRK02304.1-5"/>
    <property type="match status" value="1"/>
</dbReference>
<dbReference type="NCBIfam" id="TIGR01090">
    <property type="entry name" value="apt"/>
    <property type="match status" value="1"/>
</dbReference>
<evidence type="ECO:0000256" key="6">
    <source>
        <dbReference type="ARBA" id="ARBA00011893"/>
    </source>
</evidence>
<dbReference type="Pfam" id="PF00156">
    <property type="entry name" value="Pribosyltran"/>
    <property type="match status" value="1"/>
</dbReference>
<dbReference type="InterPro" id="IPR000836">
    <property type="entry name" value="PRTase_dom"/>
</dbReference>
<evidence type="ECO:0000256" key="1">
    <source>
        <dbReference type="ARBA" id="ARBA00000868"/>
    </source>
</evidence>
<evidence type="ECO:0000256" key="7">
    <source>
        <dbReference type="ARBA" id="ARBA00022490"/>
    </source>
</evidence>
<keyword evidence="10 11" id="KW-0660">Purine salvage</keyword>
<evidence type="ECO:0000256" key="9">
    <source>
        <dbReference type="ARBA" id="ARBA00022679"/>
    </source>
</evidence>
<comment type="similarity">
    <text evidence="5 11">Belongs to the purine/pyrimidine phosphoribosyltransferase family.</text>
</comment>
<evidence type="ECO:0000256" key="3">
    <source>
        <dbReference type="ARBA" id="ARBA00004496"/>
    </source>
</evidence>
<comment type="catalytic activity">
    <reaction evidence="1 11">
        <text>AMP + diphosphate = 5-phospho-alpha-D-ribose 1-diphosphate + adenine</text>
        <dbReference type="Rhea" id="RHEA:16609"/>
        <dbReference type="ChEBI" id="CHEBI:16708"/>
        <dbReference type="ChEBI" id="CHEBI:33019"/>
        <dbReference type="ChEBI" id="CHEBI:58017"/>
        <dbReference type="ChEBI" id="CHEBI:456215"/>
        <dbReference type="EC" id="2.4.2.7"/>
    </reaction>
</comment>
<dbReference type="InterPro" id="IPR005764">
    <property type="entry name" value="Ade_phspho_trans"/>
</dbReference>
<dbReference type="RefSeq" id="WP_425343969.1">
    <property type="nucleotide sequence ID" value="NZ_JBGUBD010000001.1"/>
</dbReference>
<dbReference type="GO" id="GO:0003999">
    <property type="term" value="F:adenine phosphoribosyltransferase activity"/>
    <property type="evidence" value="ECO:0007669"/>
    <property type="project" value="UniProtKB-EC"/>
</dbReference>
<keyword evidence="8 11" id="KW-0328">Glycosyltransferase</keyword>
<organism evidence="13 14">
    <name type="scientific">Natronomicrosphaera hydrolytica</name>
    <dbReference type="NCBI Taxonomy" id="3242702"/>
    <lineage>
        <taxon>Bacteria</taxon>
        <taxon>Pseudomonadati</taxon>
        <taxon>Planctomycetota</taxon>
        <taxon>Phycisphaerae</taxon>
        <taxon>Phycisphaerales</taxon>
        <taxon>Phycisphaeraceae</taxon>
        <taxon>Natronomicrosphaera</taxon>
    </lineage>
</organism>
<feature type="domain" description="Phosphoribosyltransferase" evidence="12">
    <location>
        <begin position="45"/>
        <end position="171"/>
    </location>
</feature>
<comment type="function">
    <text evidence="2 11">Catalyzes a salvage reaction resulting in the formation of AMP, that is energically less costly than de novo synthesis.</text>
</comment>
<comment type="pathway">
    <text evidence="4 11">Purine metabolism; AMP biosynthesis via salvage pathway; AMP from adenine: step 1/1.</text>
</comment>
<dbReference type="InterPro" id="IPR029057">
    <property type="entry name" value="PRTase-like"/>
</dbReference>
<comment type="subcellular location">
    <subcellularLocation>
        <location evidence="3 11">Cytoplasm</location>
    </subcellularLocation>
</comment>
<evidence type="ECO:0000313" key="14">
    <source>
        <dbReference type="Proteomes" id="UP001575105"/>
    </source>
</evidence>
<reference evidence="13 14" key="1">
    <citation type="submission" date="2024-08" db="EMBL/GenBank/DDBJ databases">
        <title>Whole-genome sequencing of halo(alkali)philic microorganisms from hypersaline lakes.</title>
        <authorList>
            <person name="Sorokin D.Y."/>
            <person name="Merkel A.Y."/>
            <person name="Messina E."/>
            <person name="Yakimov M."/>
        </authorList>
    </citation>
    <scope>NUCLEOTIDE SEQUENCE [LARGE SCALE GENOMIC DNA]</scope>
    <source>
        <strain evidence="13 14">AB-hyl4</strain>
    </source>
</reference>
<dbReference type="PANTHER" id="PTHR32315:SF3">
    <property type="entry name" value="ADENINE PHOSPHORIBOSYLTRANSFERASE"/>
    <property type="match status" value="1"/>
</dbReference>
<protein>
    <recommendedName>
        <fullName evidence="6 11">Adenine phosphoribosyltransferase</fullName>
        <shortName evidence="11">APRT</shortName>
        <ecNumber evidence="6 11">2.4.2.7</ecNumber>
    </recommendedName>
</protein>
<comment type="subunit">
    <text evidence="11">Homodimer.</text>
</comment>
<dbReference type="CDD" id="cd06223">
    <property type="entry name" value="PRTases_typeI"/>
    <property type="match status" value="1"/>
</dbReference>
<dbReference type="PANTHER" id="PTHR32315">
    <property type="entry name" value="ADENINE PHOSPHORIBOSYLTRANSFERASE"/>
    <property type="match status" value="1"/>
</dbReference>
<dbReference type="InterPro" id="IPR050054">
    <property type="entry name" value="UPRTase/APRTase"/>
</dbReference>
<evidence type="ECO:0000256" key="8">
    <source>
        <dbReference type="ARBA" id="ARBA00022676"/>
    </source>
</evidence>
<dbReference type="HAMAP" id="MF_00004">
    <property type="entry name" value="Aden_phosphoribosyltr"/>
    <property type="match status" value="1"/>
</dbReference>
<dbReference type="Proteomes" id="UP001575105">
    <property type="component" value="Unassembled WGS sequence"/>
</dbReference>
<dbReference type="EMBL" id="JBGUBD010000001">
    <property type="protein sequence ID" value="MFA9477046.1"/>
    <property type="molecule type" value="Genomic_DNA"/>
</dbReference>
<keyword evidence="9 11" id="KW-0808">Transferase</keyword>
<sequence>MITPTDAGMEQLHSLIRDVADWPKPGIVFKDITPLLADPRGLALAVEMMANPFRGQGIELVVGAESRGFIFGTAIAQALSAGFVPIRKPNKLPRETHQLTYDLEYGQDTLEIHADAIAKGQRVLMVDDLLATGGTMKACCDLIDRLGGEIAGVTVLIELDFLKGRQKLKPYDSVHAVLTY</sequence>
<dbReference type="NCBIfam" id="NF002634">
    <property type="entry name" value="PRK02304.1-3"/>
    <property type="match status" value="1"/>
</dbReference>
<evidence type="ECO:0000256" key="2">
    <source>
        <dbReference type="ARBA" id="ARBA00003968"/>
    </source>
</evidence>
<comment type="caution">
    <text evidence="13">The sequence shown here is derived from an EMBL/GenBank/DDBJ whole genome shotgun (WGS) entry which is preliminary data.</text>
</comment>
<evidence type="ECO:0000259" key="12">
    <source>
        <dbReference type="Pfam" id="PF00156"/>
    </source>
</evidence>
<proteinExistence type="inferred from homology"/>
<name>A0ABV4U0C2_9BACT</name>
<accession>A0ABV4U0C2</accession>
<evidence type="ECO:0000313" key="13">
    <source>
        <dbReference type="EMBL" id="MFA9477046.1"/>
    </source>
</evidence>
<evidence type="ECO:0000256" key="4">
    <source>
        <dbReference type="ARBA" id="ARBA00004659"/>
    </source>
</evidence>
<evidence type="ECO:0000256" key="11">
    <source>
        <dbReference type="HAMAP-Rule" id="MF_00004"/>
    </source>
</evidence>